<dbReference type="InterPro" id="IPR006311">
    <property type="entry name" value="TAT_signal"/>
</dbReference>
<name>A0A7C2JZB2_9PLAN</name>
<sequence length="115" mass="12053">MTGSDAPPLPRREFARALAVGVSGCALGLAGHPNAVAQEPPAEKPKLPTVPELILTQIVVDYPGEHWNEDTLGSVLGDVRADLARGRLLKSVPLTNGDEPGPIFAAYRAPVQGQP</sequence>
<gene>
    <name evidence="1" type="ORF">ENQ76_03935</name>
</gene>
<dbReference type="EMBL" id="DSOK01000122">
    <property type="protein sequence ID" value="HEN14603.1"/>
    <property type="molecule type" value="Genomic_DNA"/>
</dbReference>
<accession>A0A7C2JZB2</accession>
<proteinExistence type="predicted"/>
<evidence type="ECO:0000313" key="1">
    <source>
        <dbReference type="EMBL" id="HEN14603.1"/>
    </source>
</evidence>
<dbReference type="PROSITE" id="PS51318">
    <property type="entry name" value="TAT"/>
    <property type="match status" value="1"/>
</dbReference>
<organism evidence="1">
    <name type="scientific">Schlesneria paludicola</name>
    <dbReference type="NCBI Taxonomy" id="360056"/>
    <lineage>
        <taxon>Bacteria</taxon>
        <taxon>Pseudomonadati</taxon>
        <taxon>Planctomycetota</taxon>
        <taxon>Planctomycetia</taxon>
        <taxon>Planctomycetales</taxon>
        <taxon>Planctomycetaceae</taxon>
        <taxon>Schlesneria</taxon>
    </lineage>
</organism>
<protein>
    <submittedName>
        <fullName evidence="1">Uncharacterized protein</fullName>
    </submittedName>
</protein>
<dbReference type="AlphaFoldDB" id="A0A7C2JZB2"/>
<reference evidence="1" key="1">
    <citation type="journal article" date="2020" name="mSystems">
        <title>Genome- and Community-Level Interaction Insights into Carbon Utilization and Element Cycling Functions of Hydrothermarchaeota in Hydrothermal Sediment.</title>
        <authorList>
            <person name="Zhou Z."/>
            <person name="Liu Y."/>
            <person name="Xu W."/>
            <person name="Pan J."/>
            <person name="Luo Z.H."/>
            <person name="Li M."/>
        </authorList>
    </citation>
    <scope>NUCLEOTIDE SEQUENCE [LARGE SCALE GENOMIC DNA]</scope>
    <source>
        <strain evidence="1">SpSt-339</strain>
    </source>
</reference>
<comment type="caution">
    <text evidence="1">The sequence shown here is derived from an EMBL/GenBank/DDBJ whole genome shotgun (WGS) entry which is preliminary data.</text>
</comment>